<feature type="region of interest" description="Disordered" evidence="1">
    <location>
        <begin position="58"/>
        <end position="91"/>
    </location>
</feature>
<evidence type="ECO:0000256" key="1">
    <source>
        <dbReference type="SAM" id="MobiDB-lite"/>
    </source>
</evidence>
<reference evidence="2" key="1">
    <citation type="submission" date="2021-01" db="EMBL/GenBank/DDBJ databases">
        <authorList>
            <person name="Corre E."/>
            <person name="Pelletier E."/>
            <person name="Niang G."/>
            <person name="Scheremetjew M."/>
            <person name="Finn R."/>
            <person name="Kale V."/>
            <person name="Holt S."/>
            <person name="Cochrane G."/>
            <person name="Meng A."/>
            <person name="Brown T."/>
            <person name="Cohen L."/>
        </authorList>
    </citation>
    <scope>NUCLEOTIDE SEQUENCE</scope>
    <source>
        <strain evidence="2">308</strain>
    </source>
</reference>
<evidence type="ECO:0000313" key="2">
    <source>
        <dbReference type="EMBL" id="CAD8888402.1"/>
    </source>
</evidence>
<sequence>MGQCAPFRAEKTPTPPPEIEIVRRDLLQQQTRMPSIGLNGREGLLSLGFDYVDTEATADDEIKNNQDHNDSVATEQEIDRSDTCSVSDKDENASSVIANFKEDDICKATPRRSPAFDIHKCTNPRLIHLESDELITEENVMTFVKPGKHYDEVARCAMEYAQEIMAEIGNLMWTEIDDQHELQLQQEQQRQQLPDKKKKKERTFSFFNYSEKKSVAPCKPHRHRVDESPVRALVSRYIAEGFAEEKKSCAQNEGEEKKDEYSFHIEPDNDDGDTDLYERVPSLPQEIGLLHEETKPIFVISTGRGKVRAGIFSRRLLMTAGMGPATAYPFVKEAWKRNMHLILIDPNAHGERFGFTVFKRTWRWFFPPIPDQGYTSMHSLRGKSVPRHFLSPIYVLAHSMAGSQLVRSLHEMTSHCENTASHFQERIKSIAFTDSTHNLQWVKENIWLCDLVQSPDSSLFFTSLEKHLGSGDIIPVGKEVETDVFWNHRFGNIETVSAGTLDHQLTNYSAQKEIWKHFDKVLL</sequence>
<protein>
    <submittedName>
        <fullName evidence="2">Uncharacterized protein</fullName>
    </submittedName>
</protein>
<dbReference type="EMBL" id="HBFR01021623">
    <property type="protein sequence ID" value="CAD8888402.1"/>
    <property type="molecule type" value="Transcribed_RNA"/>
</dbReference>
<name>A0A7S1FT20_9STRA</name>
<feature type="compositionally biased region" description="Basic and acidic residues" evidence="1">
    <location>
        <begin position="60"/>
        <end position="70"/>
    </location>
</feature>
<gene>
    <name evidence="2" type="ORF">CHYS00102_LOCUS15600</name>
</gene>
<accession>A0A7S1FT20</accession>
<organism evidence="2">
    <name type="scientific">Corethron hystrix</name>
    <dbReference type="NCBI Taxonomy" id="216773"/>
    <lineage>
        <taxon>Eukaryota</taxon>
        <taxon>Sar</taxon>
        <taxon>Stramenopiles</taxon>
        <taxon>Ochrophyta</taxon>
        <taxon>Bacillariophyta</taxon>
        <taxon>Coscinodiscophyceae</taxon>
        <taxon>Corethrophycidae</taxon>
        <taxon>Corethrales</taxon>
        <taxon>Corethraceae</taxon>
        <taxon>Corethron</taxon>
    </lineage>
</organism>
<dbReference type="InterPro" id="IPR048263">
    <property type="entry name" value="Arb2"/>
</dbReference>
<dbReference type="GO" id="GO:0035197">
    <property type="term" value="F:siRNA binding"/>
    <property type="evidence" value="ECO:0007669"/>
    <property type="project" value="TreeGrafter"/>
</dbReference>
<proteinExistence type="predicted"/>
<feature type="compositionally biased region" description="Basic and acidic residues" evidence="1">
    <location>
        <begin position="77"/>
        <end position="91"/>
    </location>
</feature>
<dbReference type="GO" id="GO:0031048">
    <property type="term" value="P:regulatory ncRNA-mediated heterochromatin formation"/>
    <property type="evidence" value="ECO:0007669"/>
    <property type="project" value="TreeGrafter"/>
</dbReference>
<dbReference type="AlphaFoldDB" id="A0A7S1FT20"/>
<dbReference type="PANTHER" id="PTHR21357:SF4">
    <property type="entry name" value="FAM172 FAMILY PROTEIN HOMOLOG CG10038"/>
    <property type="match status" value="1"/>
</dbReference>
<dbReference type="PANTHER" id="PTHR21357">
    <property type="entry name" value="FAM172 FAMILY PROTEIN HOMOLOG CG10038"/>
    <property type="match status" value="1"/>
</dbReference>
<dbReference type="GO" id="GO:0005634">
    <property type="term" value="C:nucleus"/>
    <property type="evidence" value="ECO:0007669"/>
    <property type="project" value="TreeGrafter"/>
</dbReference>